<protein>
    <submittedName>
        <fullName evidence="2">5db0d04c-5aeb-447f-8a2e-be0a90c3da50-CDS</fullName>
    </submittedName>
</protein>
<reference evidence="2" key="1">
    <citation type="submission" date="2020-10" db="EMBL/GenBank/DDBJ databases">
        <authorList>
            <person name="Kusch S."/>
        </authorList>
    </citation>
    <scope>NUCLEOTIDE SEQUENCE</scope>
    <source>
        <strain evidence="2">SwB9</strain>
    </source>
</reference>
<feature type="region of interest" description="Disordered" evidence="1">
    <location>
        <begin position="500"/>
        <end position="520"/>
    </location>
</feature>
<dbReference type="Proteomes" id="UP000624404">
    <property type="component" value="Unassembled WGS sequence"/>
</dbReference>
<sequence length="546" mass="64072">MVNFFDLPMEIREKIYRYSIIEPKTQDMSAQLLNRSKITPYTFPHIGLIDSRNGVIDDDRMPGREFILVSRRVHEEVKLALAQELTFYWDRPKRFLHDCNSWGDYLRNNVRMVEFAVTPLITNCEYAEHVHPRCKAGIHERATCKTGLWETGLWYQAFGILNSFESIRLFELIPWKESWSFIGGLNMSRALTCLSDVVETEDGGAKQKCYWGIVREARWDRPVPGPSDPIYWEPLDDLNVLNHQRFEQFLDMLRIVRANRFLEREDRRILTFVTVRVNWLSNSFGRNKFYWMTRNDTSQVINKIYQAFGVRAVSDNVAFCGSLSNRTILRLMMANNVKNCERIIREKIQTVEEPYPPDDMFSEMRNDEKFQRHGMYSSNLLLARIGSSVPASVYYYKISKRSIDRNAANSYGKLRQYNRRMVRAGRLQHSQRLASAQEDEAVDIQQPGAPVRRRRLCRGLRPQTGEEEAAAVREVKAHGPCQKLRREYKKPMHSWRLRQANQTGPDQQNESDSFQESEAPIRRRRLCRGVKPQILEASFGLQEMEY</sequence>
<comment type="caution">
    <text evidence="2">The sequence shown here is derived from an EMBL/GenBank/DDBJ whole genome shotgun (WGS) entry which is preliminary data.</text>
</comment>
<dbReference type="EMBL" id="CAJHIA010000017">
    <property type="protein sequence ID" value="CAD6445860.1"/>
    <property type="molecule type" value="Genomic_DNA"/>
</dbReference>
<evidence type="ECO:0000313" key="2">
    <source>
        <dbReference type="EMBL" id="CAD6445860.1"/>
    </source>
</evidence>
<accession>A0A8H2ZTF6</accession>
<dbReference type="AlphaFoldDB" id="A0A8H2ZTF6"/>
<name>A0A8H2ZTF6_9HELO</name>
<feature type="compositionally biased region" description="Polar residues" evidence="1">
    <location>
        <begin position="500"/>
        <end position="516"/>
    </location>
</feature>
<evidence type="ECO:0000313" key="3">
    <source>
        <dbReference type="Proteomes" id="UP000624404"/>
    </source>
</evidence>
<keyword evidence="3" id="KW-1185">Reference proteome</keyword>
<proteinExistence type="predicted"/>
<gene>
    <name evidence="2" type="ORF">SCLTRI_LOCUS5581</name>
</gene>
<dbReference type="OrthoDB" id="3561261at2759"/>
<evidence type="ECO:0000256" key="1">
    <source>
        <dbReference type="SAM" id="MobiDB-lite"/>
    </source>
</evidence>
<organism evidence="2 3">
    <name type="scientific">Sclerotinia trifoliorum</name>
    <dbReference type="NCBI Taxonomy" id="28548"/>
    <lineage>
        <taxon>Eukaryota</taxon>
        <taxon>Fungi</taxon>
        <taxon>Dikarya</taxon>
        <taxon>Ascomycota</taxon>
        <taxon>Pezizomycotina</taxon>
        <taxon>Leotiomycetes</taxon>
        <taxon>Helotiales</taxon>
        <taxon>Sclerotiniaceae</taxon>
        <taxon>Sclerotinia</taxon>
    </lineage>
</organism>